<accession>A0ACB9TI51</accession>
<dbReference type="Proteomes" id="UP001056778">
    <property type="component" value="Chromosome 3"/>
</dbReference>
<evidence type="ECO:0000313" key="2">
    <source>
        <dbReference type="Proteomes" id="UP001056778"/>
    </source>
</evidence>
<comment type="caution">
    <text evidence="1">The sequence shown here is derived from an EMBL/GenBank/DDBJ whole genome shotgun (WGS) entry which is preliminary data.</text>
</comment>
<organism evidence="1 2">
    <name type="scientific">Holotrichia oblita</name>
    <name type="common">Chafer beetle</name>
    <dbReference type="NCBI Taxonomy" id="644536"/>
    <lineage>
        <taxon>Eukaryota</taxon>
        <taxon>Metazoa</taxon>
        <taxon>Ecdysozoa</taxon>
        <taxon>Arthropoda</taxon>
        <taxon>Hexapoda</taxon>
        <taxon>Insecta</taxon>
        <taxon>Pterygota</taxon>
        <taxon>Neoptera</taxon>
        <taxon>Endopterygota</taxon>
        <taxon>Coleoptera</taxon>
        <taxon>Polyphaga</taxon>
        <taxon>Scarabaeiformia</taxon>
        <taxon>Scarabaeidae</taxon>
        <taxon>Melolonthinae</taxon>
        <taxon>Holotrichia</taxon>
    </lineage>
</organism>
<gene>
    <name evidence="1" type="ORF">MML48_3g00009372</name>
</gene>
<proteinExistence type="predicted"/>
<name>A0ACB9TI51_HOLOL</name>
<sequence>MAHQLPPSVNCSLDEIDLAALKDPAGIFELIEVVGNGTYGQVYKVCCRRRSLHRFYLSQPSFNFVQGRHTKTGQLAAIKVMDVTEEEEEEIKLEINVLKKYSNHRNIATYYGAFIKNSPPGKDDQLWLVMEYCGAGSVTDLVKSTKGQSLKEEWIAYICREILRGLSYLHSNKVIHRDIKGQNVLLTDNAEVKLVDFGVSAQLDRTIGRRNTFIGTPYWMAPEVIACDENPDATYDNRSDLWSLGITALEMAESQPPLCELHPMRALFLIPRNPPPRLKSKKWNKKFHSFIEVVLVKDYHDRPYTEQLLKHMFIRDQPTERQVRIQLKDHIDRCKKRKQEKEREDYRYSGSENEEEEPVMPGEPSSIVQAPGDTLRRNFQQIQEGKTLVEPPPRSGRNKDKEEIPEPGPPARPPIPQRVIVVPDPPAPRRPLPPPPENITPRSQAQRNSNSQHLFKPMELDELAAHLNELGVQQTQPEAPPRNNRNNTKQQAQSANNNNVAAAPSSATNHNSSSNHASQKVTNILDAVQSSDSESEPEDNGQVRNDGTLLASDPPKPLPGQGLVTEGTSSSSSPGATSSGGAPNRPLPPTPDDDESQGDKTLVLRKQSAASLTDKKDNSDDIDEATLLKDWDFARFFPSKFQQDSTLPTTAATAVIAAIAAADTVPQQIIDNKQDEAQSSDNNNRINNNNNNKAEIGADKSHRRMESDSKINNSFFRGFRRENSDFFPLSSRHSAIIVANNHQQRSSGIFSSRRGSEVGLNRKNSGEPVLTDFVIRQQHGDAIATDEAKGGVALLQDNAANVRPRREKTESDIVLRYSEARKCLRESLEARRKEVEKQFAKEADNVRRRSSRQADSIILSSTVANDANEGGDSLRQHQQQTGRSDRQSSVLPDLLNQTNDSPGTPSSRDKSQSEESLFAIIFRDTNRNYVNI</sequence>
<keyword evidence="1" id="KW-0808">Transferase</keyword>
<protein>
    <submittedName>
        <fullName evidence="1">Serine/threonine-protein kinase tao</fullName>
    </submittedName>
</protein>
<keyword evidence="2" id="KW-1185">Reference proteome</keyword>
<reference evidence="1" key="1">
    <citation type="submission" date="2022-04" db="EMBL/GenBank/DDBJ databases">
        <title>Chromosome-scale genome assembly of Holotrichia oblita Faldermann.</title>
        <authorList>
            <person name="Rongchong L."/>
        </authorList>
    </citation>
    <scope>NUCLEOTIDE SEQUENCE</scope>
    <source>
        <strain evidence="1">81SQS9</strain>
    </source>
</reference>
<keyword evidence="1" id="KW-0418">Kinase</keyword>
<dbReference type="EMBL" id="CM043017">
    <property type="protein sequence ID" value="KAI4466469.1"/>
    <property type="molecule type" value="Genomic_DNA"/>
</dbReference>
<evidence type="ECO:0000313" key="1">
    <source>
        <dbReference type="EMBL" id="KAI4466469.1"/>
    </source>
</evidence>